<gene>
    <name evidence="1" type="ORF">MSNKSG1_03590</name>
</gene>
<dbReference type="STRING" id="1288826.MSNKSG1_03590"/>
<comment type="caution">
    <text evidence="1">The sequence shown here is derived from an EMBL/GenBank/DDBJ whole genome shotgun (WGS) entry which is preliminary data.</text>
</comment>
<dbReference type="EMBL" id="APAT01000010">
    <property type="protein sequence ID" value="EMP56858.1"/>
    <property type="molecule type" value="Genomic_DNA"/>
</dbReference>
<name>M7D7Z6_9GAMM</name>
<dbReference type="Proteomes" id="UP000011960">
    <property type="component" value="Unassembled WGS sequence"/>
</dbReference>
<dbReference type="AlphaFoldDB" id="M7D7Z6"/>
<sequence length="91" mass="9892">MSELLGCRTNGLAEPLERGVASEEDSPGPLKKAINDYPVLVVNANNQKPTGRTDVGIRRIMILNHSLGSVNDQPNPEHFAEEIGFSVFSEC</sequence>
<organism evidence="1 2">
    <name type="scientific">Marinobacter santoriniensis NKSG1</name>
    <dbReference type="NCBI Taxonomy" id="1288826"/>
    <lineage>
        <taxon>Bacteria</taxon>
        <taxon>Pseudomonadati</taxon>
        <taxon>Pseudomonadota</taxon>
        <taxon>Gammaproteobacteria</taxon>
        <taxon>Pseudomonadales</taxon>
        <taxon>Marinobacteraceae</taxon>
        <taxon>Marinobacter</taxon>
    </lineage>
</organism>
<evidence type="ECO:0000313" key="2">
    <source>
        <dbReference type="Proteomes" id="UP000011960"/>
    </source>
</evidence>
<accession>M7D7Z6</accession>
<reference evidence="1 2" key="1">
    <citation type="journal article" date="2013" name="Genome Announc.">
        <title>Genome Sequence of Hydrothermal Arsenic-Respiring Bacterium Marinobacter santoriniensis NKSG1T.</title>
        <authorList>
            <person name="Handley K.M."/>
            <person name="Upton M."/>
            <person name="Beatson S.A."/>
            <person name="Hery M."/>
            <person name="Lloyd J.R."/>
        </authorList>
    </citation>
    <scope>NUCLEOTIDE SEQUENCE [LARGE SCALE GENOMIC DNA]</scope>
    <source>
        <strain evidence="1 2">NKSG1</strain>
    </source>
</reference>
<protein>
    <submittedName>
        <fullName evidence="1">Uncharacterized protein</fullName>
    </submittedName>
</protein>
<keyword evidence="2" id="KW-1185">Reference proteome</keyword>
<evidence type="ECO:0000313" key="1">
    <source>
        <dbReference type="EMBL" id="EMP56858.1"/>
    </source>
</evidence>
<proteinExistence type="predicted"/>